<dbReference type="RefSeq" id="WP_131574752.1">
    <property type="nucleotide sequence ID" value="NZ_CBCSAJ010000046.1"/>
</dbReference>
<reference evidence="2" key="1">
    <citation type="journal article" date="2019" name="Int. J. Syst. Evol. Microbiol.">
        <title>The Global Catalogue of Microorganisms (GCM) 10K type strain sequencing project: providing services to taxonomists for standard genome sequencing and annotation.</title>
        <authorList>
            <consortium name="The Broad Institute Genomics Platform"/>
            <consortium name="The Broad Institute Genome Sequencing Center for Infectious Disease"/>
            <person name="Wu L."/>
            <person name="Ma J."/>
        </authorList>
    </citation>
    <scope>NUCLEOTIDE SEQUENCE [LARGE SCALE GENOMIC DNA]</scope>
    <source>
        <strain evidence="2">CCM 8875</strain>
    </source>
</reference>
<name>A0ABW4DTM4_9RHOB</name>
<organism evidence="1 2">
    <name type="scientific">Paracoccus nototheniae</name>
    <dbReference type="NCBI Taxonomy" id="2489002"/>
    <lineage>
        <taxon>Bacteria</taxon>
        <taxon>Pseudomonadati</taxon>
        <taxon>Pseudomonadota</taxon>
        <taxon>Alphaproteobacteria</taxon>
        <taxon>Rhodobacterales</taxon>
        <taxon>Paracoccaceae</taxon>
        <taxon>Paracoccus</taxon>
    </lineage>
</organism>
<dbReference type="EMBL" id="JBHTOQ010000003">
    <property type="protein sequence ID" value="MFD1479901.1"/>
    <property type="molecule type" value="Genomic_DNA"/>
</dbReference>
<gene>
    <name evidence="1" type="ORF">ACFQ5P_01200</name>
</gene>
<accession>A0ABW4DTM4</accession>
<comment type="caution">
    <text evidence="1">The sequence shown here is derived from an EMBL/GenBank/DDBJ whole genome shotgun (WGS) entry which is preliminary data.</text>
</comment>
<evidence type="ECO:0000313" key="1">
    <source>
        <dbReference type="EMBL" id="MFD1479901.1"/>
    </source>
</evidence>
<proteinExistence type="predicted"/>
<evidence type="ECO:0008006" key="3">
    <source>
        <dbReference type="Google" id="ProtNLM"/>
    </source>
</evidence>
<evidence type="ECO:0000313" key="2">
    <source>
        <dbReference type="Proteomes" id="UP001597302"/>
    </source>
</evidence>
<dbReference type="Proteomes" id="UP001597302">
    <property type="component" value="Unassembled WGS sequence"/>
</dbReference>
<protein>
    <recommendedName>
        <fullName evidence="3">Flagellar protein FlgN</fullName>
    </recommendedName>
</protein>
<keyword evidence="2" id="KW-1185">Reference proteome</keyword>
<sequence length="105" mass="11343">MTRAVTRQMELVRAALIAGDARQALTAIDALSRTAARTGIDDAARTRLEPELAELRVLALAALAGAQQAAEQVRSIVQAARSLQTYDSLGRRNVTPTQAQMPQRF</sequence>